<keyword evidence="2" id="KW-1185">Reference proteome</keyword>
<dbReference type="SUPFAM" id="SSF48371">
    <property type="entry name" value="ARM repeat"/>
    <property type="match status" value="1"/>
</dbReference>
<evidence type="ECO:0000313" key="1">
    <source>
        <dbReference type="EMBL" id="CAL2092575.1"/>
    </source>
</evidence>
<reference evidence="1 2" key="1">
    <citation type="submission" date="2024-05" db="EMBL/GenBank/DDBJ databases">
        <authorList>
            <person name="Duchaud E."/>
        </authorList>
    </citation>
    <scope>NUCLEOTIDE SEQUENCE [LARGE SCALE GENOMIC DNA]</scope>
    <source>
        <strain evidence="1">Ena-SAMPLE-TAB-13-05-2024-13:56:06:370-140302</strain>
    </source>
</reference>
<dbReference type="Gene3D" id="1.25.40.290">
    <property type="entry name" value="ARM repeat domains"/>
    <property type="match status" value="1"/>
</dbReference>
<protein>
    <recommendedName>
        <fullName evidence="3">3-methyladenine DNA glycosylase AlkC</fullName>
    </recommendedName>
</protein>
<dbReference type="Proteomes" id="UP001497416">
    <property type="component" value="Unassembled WGS sequence"/>
</dbReference>
<gene>
    <name evidence="1" type="ORF">T190607A01A_50029</name>
</gene>
<name>A0ABP1EX59_9FLAO</name>
<accession>A0ABP1EX59</accession>
<proteinExistence type="predicted"/>
<organism evidence="1 2">
    <name type="scientific">Tenacibaculum platacis</name>
    <dbReference type="NCBI Taxonomy" id="3137852"/>
    <lineage>
        <taxon>Bacteria</taxon>
        <taxon>Pseudomonadati</taxon>
        <taxon>Bacteroidota</taxon>
        <taxon>Flavobacteriia</taxon>
        <taxon>Flavobacteriales</taxon>
        <taxon>Flavobacteriaceae</taxon>
        <taxon>Tenacibaculum</taxon>
    </lineage>
</organism>
<sequence>MKSLKNKDLDGNNNDIMIPEHILNRKGARSAKDLNPEAIEYLNKGLIETKNLMEWLAVDQLALLKLVLSEIGKIEWFSDFEAVVNQQKKPTANSNTKVIGQNFGVLTQNQEIYKVLKNHTSDVVRCWSCWAESIHYDEVLTLLPVMQQYAADTHFGVREVVIFATKERMIEDLDTAISILTEWTSDEDENIRRYAVESLRPVGVWTKKIAEFQENPEKGIGLLEPLKSDNSKYVRDAVANWLNDASKSKPDWVLAVCNRWGKESSTKETVYIIKRGLRTINK</sequence>
<dbReference type="InterPro" id="IPR014825">
    <property type="entry name" value="DNA_alkylation"/>
</dbReference>
<evidence type="ECO:0000313" key="2">
    <source>
        <dbReference type="Proteomes" id="UP001497416"/>
    </source>
</evidence>
<dbReference type="RefSeq" id="WP_348713390.1">
    <property type="nucleotide sequence ID" value="NZ_CAXIXY010000007.1"/>
</dbReference>
<comment type="caution">
    <text evidence="1">The sequence shown here is derived from an EMBL/GenBank/DDBJ whole genome shotgun (WGS) entry which is preliminary data.</text>
</comment>
<dbReference type="Pfam" id="PF08713">
    <property type="entry name" value="DNA_alkylation"/>
    <property type="match status" value="1"/>
</dbReference>
<dbReference type="InterPro" id="IPR016024">
    <property type="entry name" value="ARM-type_fold"/>
</dbReference>
<dbReference type="EMBL" id="CAXIXY010000007">
    <property type="protein sequence ID" value="CAL2092575.1"/>
    <property type="molecule type" value="Genomic_DNA"/>
</dbReference>
<evidence type="ECO:0008006" key="3">
    <source>
        <dbReference type="Google" id="ProtNLM"/>
    </source>
</evidence>